<reference evidence="2 3" key="1">
    <citation type="submission" date="2018-04" db="EMBL/GenBank/DDBJ databases">
        <title>Genomic Encyclopedia of Archaeal and Bacterial Type Strains, Phase II (KMG-II): from individual species to whole genera.</title>
        <authorList>
            <person name="Goeker M."/>
        </authorList>
    </citation>
    <scope>NUCLEOTIDE SEQUENCE [LARGE SCALE GENOMIC DNA]</scope>
    <source>
        <strain evidence="2 3">DSM 28823</strain>
    </source>
</reference>
<dbReference type="Gene3D" id="3.30.460.10">
    <property type="entry name" value="Beta Polymerase, domain 2"/>
    <property type="match status" value="1"/>
</dbReference>
<dbReference type="EMBL" id="QAAD01000040">
    <property type="protein sequence ID" value="PTN02228.1"/>
    <property type="molecule type" value="Genomic_DNA"/>
</dbReference>
<evidence type="ECO:0000313" key="2">
    <source>
        <dbReference type="EMBL" id="PTN02228.1"/>
    </source>
</evidence>
<gene>
    <name evidence="2" type="ORF">C8N47_1404</name>
</gene>
<dbReference type="InterPro" id="IPR002934">
    <property type="entry name" value="Polymerase_NTP_transf_dom"/>
</dbReference>
<proteinExistence type="predicted"/>
<dbReference type="Pfam" id="PF01909">
    <property type="entry name" value="NTP_transf_2"/>
    <property type="match status" value="1"/>
</dbReference>
<accession>A0A2T5BSC6</accession>
<protein>
    <submittedName>
        <fullName evidence="2">Nucleotidyltransferase-like protein</fullName>
    </submittedName>
</protein>
<dbReference type="OrthoDB" id="14556at2"/>
<dbReference type="GO" id="GO:0016779">
    <property type="term" value="F:nucleotidyltransferase activity"/>
    <property type="evidence" value="ECO:0007669"/>
    <property type="project" value="InterPro"/>
</dbReference>
<keyword evidence="2" id="KW-0808">Transferase</keyword>
<evidence type="ECO:0000259" key="1">
    <source>
        <dbReference type="Pfam" id="PF01909"/>
    </source>
</evidence>
<dbReference type="Proteomes" id="UP000243525">
    <property type="component" value="Unassembled WGS sequence"/>
</dbReference>
<sequence>MRLKPDIKAFIKQNGRELFPEAEIYLFGSRLNDHEKGGDIDLLLLSDKKIDTKQIRKFRIRFFKSFGWQKIDLVNFTREERSTFKNLVLTNAQAI</sequence>
<comment type="caution">
    <text evidence="2">The sequence shown here is derived from an EMBL/GenBank/DDBJ whole genome shotgun (WGS) entry which is preliminary data.</text>
</comment>
<dbReference type="CDD" id="cd05403">
    <property type="entry name" value="NT_KNTase_like"/>
    <property type="match status" value="1"/>
</dbReference>
<dbReference type="InterPro" id="IPR043519">
    <property type="entry name" value="NT_sf"/>
</dbReference>
<dbReference type="RefSeq" id="WP_107824027.1">
    <property type="nucleotide sequence ID" value="NZ_OY782574.1"/>
</dbReference>
<evidence type="ECO:0000313" key="3">
    <source>
        <dbReference type="Proteomes" id="UP000243525"/>
    </source>
</evidence>
<keyword evidence="3" id="KW-1185">Reference proteome</keyword>
<dbReference type="SUPFAM" id="SSF81301">
    <property type="entry name" value="Nucleotidyltransferase"/>
    <property type="match status" value="1"/>
</dbReference>
<feature type="domain" description="Polymerase nucleotidyl transferase" evidence="1">
    <location>
        <begin position="16"/>
        <end position="88"/>
    </location>
</feature>
<name>A0A2T5BSC6_9BACT</name>
<dbReference type="AlphaFoldDB" id="A0A2T5BSC6"/>
<organism evidence="2 3">
    <name type="scientific">Mangrovibacterium marinum</name>
    <dbReference type="NCBI Taxonomy" id="1639118"/>
    <lineage>
        <taxon>Bacteria</taxon>
        <taxon>Pseudomonadati</taxon>
        <taxon>Bacteroidota</taxon>
        <taxon>Bacteroidia</taxon>
        <taxon>Marinilabiliales</taxon>
        <taxon>Prolixibacteraceae</taxon>
        <taxon>Mangrovibacterium</taxon>
    </lineage>
</organism>